<dbReference type="OrthoDB" id="5694214at2"/>
<dbReference type="SUPFAM" id="SSF48452">
    <property type="entry name" value="TPR-like"/>
    <property type="match status" value="1"/>
</dbReference>
<comment type="similarity">
    <text evidence="2">Belongs to the SusD family.</text>
</comment>
<dbReference type="InterPro" id="IPR033985">
    <property type="entry name" value="SusD-like_N"/>
</dbReference>
<dbReference type="Pfam" id="PF07980">
    <property type="entry name" value="SusD_RagB"/>
    <property type="match status" value="1"/>
</dbReference>
<dbReference type="Gene3D" id="1.25.40.390">
    <property type="match status" value="1"/>
</dbReference>
<keyword evidence="9" id="KW-1185">Reference proteome</keyword>
<dbReference type="RefSeq" id="WP_120181314.1">
    <property type="nucleotide sequence ID" value="NZ_CBINCU010000002.1"/>
</dbReference>
<evidence type="ECO:0000259" key="7">
    <source>
        <dbReference type="Pfam" id="PF14322"/>
    </source>
</evidence>
<evidence type="ECO:0000256" key="2">
    <source>
        <dbReference type="ARBA" id="ARBA00006275"/>
    </source>
</evidence>
<evidence type="ECO:0000256" key="1">
    <source>
        <dbReference type="ARBA" id="ARBA00004442"/>
    </source>
</evidence>
<protein>
    <submittedName>
        <fullName evidence="8">Starch-binding protein</fullName>
    </submittedName>
</protein>
<dbReference type="PROSITE" id="PS51257">
    <property type="entry name" value="PROKAR_LIPOPROTEIN"/>
    <property type="match status" value="1"/>
</dbReference>
<keyword evidence="3" id="KW-0732">Signal</keyword>
<dbReference type="GO" id="GO:0009279">
    <property type="term" value="C:cell outer membrane"/>
    <property type="evidence" value="ECO:0007669"/>
    <property type="project" value="UniProtKB-SubCell"/>
</dbReference>
<gene>
    <name evidence="8" type="ORF">BCY91_02950</name>
</gene>
<reference evidence="8 9" key="1">
    <citation type="submission" date="2016-07" db="EMBL/GenBank/DDBJ databases">
        <title>Genome of Pelobium manganitolerans.</title>
        <authorList>
            <person name="Wu S."/>
            <person name="Wang G."/>
        </authorList>
    </citation>
    <scope>NUCLEOTIDE SEQUENCE [LARGE SCALE GENOMIC DNA]</scope>
    <source>
        <strain evidence="8 9">YS-25</strain>
    </source>
</reference>
<evidence type="ECO:0000313" key="8">
    <source>
        <dbReference type="EMBL" id="RKD17120.1"/>
    </source>
</evidence>
<accession>A0A419S730</accession>
<evidence type="ECO:0000313" key="9">
    <source>
        <dbReference type="Proteomes" id="UP000283433"/>
    </source>
</evidence>
<sequence>MKFNRKINYIMLALGLLTVGACKDSFLDEKPYSAYRAGGNDPSTIDNQLLGLHHTFAELWGYSGRQGFLACWQIGMDITSAGSTEGVENPFYQYKDLNPENGGVNYLWQKCYEFINNANIIIESVGDSNPKAAAEARFFRAYAYNILVTLWGDVPLLTVPIKVPTFDIERKAVVDIDKVIEEDLTFAMANLPDVGAAKTESRINKDMARQLAAEAFLRMGMRDASYYAKAESAATDIIGGNKYKLIEARYGKYLAEGGDYYRDMFRQGNMRRSQGNTEAIWTFELEYNRTVNGGTIDNPQHRRVWQPAYHKWDGMVNADSLGGRGNGRLRLSNFMKYTVWTGLSGDIRNSNYNIRRTTNYNRPGFSAEIGIDADGFRVAKDASNAVVVKTIKTGDKVVPFRSDSLEVWYPYPTKWGGYDPTDDFGYALVKDWPVMRLGETYLLRAEARFRQNKLQDAADDINVLRDRAFKTARANSGNANLGKVNSSDITLNFILDERARELIAEENRRMTLVRTGTLKSRIAMNGDTQPTTKVTTGFSDYNALLPIPLSEIQLNNKNGDFLKQNPGYPGAK</sequence>
<feature type="domain" description="RagB/SusD" evidence="6">
    <location>
        <begin position="418"/>
        <end position="568"/>
    </location>
</feature>
<keyword evidence="4" id="KW-0472">Membrane</keyword>
<evidence type="ECO:0000256" key="3">
    <source>
        <dbReference type="ARBA" id="ARBA00022729"/>
    </source>
</evidence>
<dbReference type="InterPro" id="IPR011990">
    <property type="entry name" value="TPR-like_helical_dom_sf"/>
</dbReference>
<comment type="subcellular location">
    <subcellularLocation>
        <location evidence="1">Cell outer membrane</location>
    </subcellularLocation>
</comment>
<dbReference type="Proteomes" id="UP000283433">
    <property type="component" value="Unassembled WGS sequence"/>
</dbReference>
<keyword evidence="5" id="KW-0998">Cell outer membrane</keyword>
<dbReference type="AlphaFoldDB" id="A0A419S730"/>
<comment type="caution">
    <text evidence="8">The sequence shown here is derived from an EMBL/GenBank/DDBJ whole genome shotgun (WGS) entry which is preliminary data.</text>
</comment>
<dbReference type="Pfam" id="PF14322">
    <property type="entry name" value="SusD-like_3"/>
    <property type="match status" value="1"/>
</dbReference>
<name>A0A419S730_9SPHI</name>
<proteinExistence type="inferred from homology"/>
<evidence type="ECO:0000259" key="6">
    <source>
        <dbReference type="Pfam" id="PF07980"/>
    </source>
</evidence>
<evidence type="ECO:0000256" key="5">
    <source>
        <dbReference type="ARBA" id="ARBA00023237"/>
    </source>
</evidence>
<evidence type="ECO:0000256" key="4">
    <source>
        <dbReference type="ARBA" id="ARBA00023136"/>
    </source>
</evidence>
<dbReference type="InterPro" id="IPR012944">
    <property type="entry name" value="SusD_RagB_dom"/>
</dbReference>
<organism evidence="8 9">
    <name type="scientific">Pelobium manganitolerans</name>
    <dbReference type="NCBI Taxonomy" id="1842495"/>
    <lineage>
        <taxon>Bacteria</taxon>
        <taxon>Pseudomonadati</taxon>
        <taxon>Bacteroidota</taxon>
        <taxon>Sphingobacteriia</taxon>
        <taxon>Sphingobacteriales</taxon>
        <taxon>Sphingobacteriaceae</taxon>
        <taxon>Pelobium</taxon>
    </lineage>
</organism>
<feature type="domain" description="SusD-like N-terminal" evidence="7">
    <location>
        <begin position="26"/>
        <end position="213"/>
    </location>
</feature>
<dbReference type="EMBL" id="MBTA01000012">
    <property type="protein sequence ID" value="RKD17120.1"/>
    <property type="molecule type" value="Genomic_DNA"/>
</dbReference>